<dbReference type="SUPFAM" id="SSF55729">
    <property type="entry name" value="Acyl-CoA N-acyltransferases (Nat)"/>
    <property type="match status" value="1"/>
</dbReference>
<dbReference type="Proteomes" id="UP000579605">
    <property type="component" value="Unassembled WGS sequence"/>
</dbReference>
<dbReference type="PANTHER" id="PTHR43415:SF3">
    <property type="entry name" value="GNAT-FAMILY ACETYLTRANSFERASE"/>
    <property type="match status" value="1"/>
</dbReference>
<dbReference type="InterPro" id="IPR016181">
    <property type="entry name" value="Acyl_CoA_acyltransferase"/>
</dbReference>
<organism evidence="2 3">
    <name type="scientific">Actinopolymorpha rutila</name>
    <dbReference type="NCBI Taxonomy" id="446787"/>
    <lineage>
        <taxon>Bacteria</taxon>
        <taxon>Bacillati</taxon>
        <taxon>Actinomycetota</taxon>
        <taxon>Actinomycetes</taxon>
        <taxon>Propionibacteriales</taxon>
        <taxon>Actinopolymorphaceae</taxon>
        <taxon>Actinopolymorpha</taxon>
    </lineage>
</organism>
<gene>
    <name evidence="2" type="ORF">F4554_000367</name>
</gene>
<dbReference type="GO" id="GO:0016747">
    <property type="term" value="F:acyltransferase activity, transferring groups other than amino-acyl groups"/>
    <property type="evidence" value="ECO:0007669"/>
    <property type="project" value="InterPro"/>
</dbReference>
<reference evidence="2 3" key="1">
    <citation type="submission" date="2020-07" db="EMBL/GenBank/DDBJ databases">
        <title>Sequencing the genomes of 1000 actinobacteria strains.</title>
        <authorList>
            <person name="Klenk H.-P."/>
        </authorList>
    </citation>
    <scope>NUCLEOTIDE SEQUENCE [LARGE SCALE GENOMIC DNA]</scope>
    <source>
        <strain evidence="2 3">DSM 18448</strain>
    </source>
</reference>
<proteinExistence type="predicted"/>
<dbReference type="EMBL" id="JACBZH010000001">
    <property type="protein sequence ID" value="NYH87729.1"/>
    <property type="molecule type" value="Genomic_DNA"/>
</dbReference>
<comment type="caution">
    <text evidence="2">The sequence shown here is derived from an EMBL/GenBank/DDBJ whole genome shotgun (WGS) entry which is preliminary data.</text>
</comment>
<evidence type="ECO:0000313" key="3">
    <source>
        <dbReference type="Proteomes" id="UP000579605"/>
    </source>
</evidence>
<accession>A0A852ZDF8</accession>
<evidence type="ECO:0000313" key="2">
    <source>
        <dbReference type="EMBL" id="NYH87729.1"/>
    </source>
</evidence>
<dbReference type="RefSeq" id="WP_179785748.1">
    <property type="nucleotide sequence ID" value="NZ_BAAARR010000034.1"/>
</dbReference>
<dbReference type="CDD" id="cd04301">
    <property type="entry name" value="NAT_SF"/>
    <property type="match status" value="1"/>
</dbReference>
<dbReference type="Pfam" id="PF13302">
    <property type="entry name" value="Acetyltransf_3"/>
    <property type="match status" value="1"/>
</dbReference>
<protein>
    <submittedName>
        <fullName evidence="2">RimJ/RimL family protein N-acetyltransferase</fullName>
    </submittedName>
</protein>
<evidence type="ECO:0000259" key="1">
    <source>
        <dbReference type="PROSITE" id="PS51186"/>
    </source>
</evidence>
<dbReference type="PANTHER" id="PTHR43415">
    <property type="entry name" value="SPERMIDINE N(1)-ACETYLTRANSFERASE"/>
    <property type="match status" value="1"/>
</dbReference>
<dbReference type="PROSITE" id="PS51186">
    <property type="entry name" value="GNAT"/>
    <property type="match status" value="1"/>
</dbReference>
<dbReference type="AlphaFoldDB" id="A0A852ZDF8"/>
<feature type="domain" description="N-acetyltransferase" evidence="1">
    <location>
        <begin position="23"/>
        <end position="188"/>
    </location>
</feature>
<sequence>MTDSADPSTTNPVDLDALAGASVRLRELHEADLASLCAWWADPRIVPFQVAGPPHLRPSDGVREMFRTWSANDGLDCGFSIVAKDSGELLGHGALFQTQPKDRCATLGIFLGPDHHGQGFGTDAVRVLVRYGFAQLGLHRIQLEVFAFNQPAIASYRKVGFVEEGRRRSAVYRNGAWHDEVLMGMLRTEWPGQGMS</sequence>
<dbReference type="InterPro" id="IPR000182">
    <property type="entry name" value="GNAT_dom"/>
</dbReference>
<keyword evidence="3" id="KW-1185">Reference proteome</keyword>
<dbReference type="Gene3D" id="3.40.630.30">
    <property type="match status" value="1"/>
</dbReference>
<name>A0A852ZDF8_9ACTN</name>
<keyword evidence="2" id="KW-0808">Transferase</keyword>